<sequence>MCASKTLSGTVTSIYVITCKTTSGRWLCTICVII</sequence>
<evidence type="ECO:0000313" key="2">
    <source>
        <dbReference type="Proteomes" id="UP000032142"/>
    </source>
</evidence>
<reference evidence="2" key="1">
    <citation type="submission" date="2014-09" db="EMBL/GenBank/DDBJ databases">
        <authorList>
            <person name="Mudge J."/>
            <person name="Ramaraj T."/>
            <person name="Lindquist I.E."/>
            <person name="Bharti A.K."/>
            <person name="Sundararajan A."/>
            <person name="Cameron C.T."/>
            <person name="Woodward J.E."/>
            <person name="May G.D."/>
            <person name="Brubaker C."/>
            <person name="Broadhvest J."/>
            <person name="Wilkins T.A."/>
        </authorList>
    </citation>
    <scope>NUCLEOTIDE SEQUENCE</scope>
    <source>
        <strain evidence="2">cv. AKA8401</strain>
    </source>
</reference>
<dbReference type="AlphaFoldDB" id="A0A0B0MHX6"/>
<organism evidence="1 2">
    <name type="scientific">Gossypium arboreum</name>
    <name type="common">Tree cotton</name>
    <name type="synonym">Gossypium nanking</name>
    <dbReference type="NCBI Taxonomy" id="29729"/>
    <lineage>
        <taxon>Eukaryota</taxon>
        <taxon>Viridiplantae</taxon>
        <taxon>Streptophyta</taxon>
        <taxon>Embryophyta</taxon>
        <taxon>Tracheophyta</taxon>
        <taxon>Spermatophyta</taxon>
        <taxon>Magnoliopsida</taxon>
        <taxon>eudicotyledons</taxon>
        <taxon>Gunneridae</taxon>
        <taxon>Pentapetalae</taxon>
        <taxon>rosids</taxon>
        <taxon>malvids</taxon>
        <taxon>Malvales</taxon>
        <taxon>Malvaceae</taxon>
        <taxon>Malvoideae</taxon>
        <taxon>Gossypium</taxon>
    </lineage>
</organism>
<name>A0A0B0MHX6_GOSAR</name>
<comment type="caution">
    <text evidence="1">The sequence shown here is derived from an EMBL/GenBank/DDBJ whole genome shotgun (WGS) entry which is preliminary data.</text>
</comment>
<dbReference type="Proteomes" id="UP000032142">
    <property type="component" value="Unassembled WGS sequence"/>
</dbReference>
<keyword evidence="2" id="KW-1185">Reference proteome</keyword>
<dbReference type="EMBL" id="JRRC01062927">
    <property type="protein sequence ID" value="KHF99063.1"/>
    <property type="molecule type" value="Genomic_DNA"/>
</dbReference>
<proteinExistence type="predicted"/>
<accession>A0A0B0MHX6</accession>
<protein>
    <submittedName>
        <fullName evidence="1">Uncharacterized protein</fullName>
    </submittedName>
</protein>
<gene>
    <name evidence="1" type="ORF">F383_38267</name>
</gene>
<evidence type="ECO:0000313" key="1">
    <source>
        <dbReference type="EMBL" id="KHF99063.1"/>
    </source>
</evidence>